<dbReference type="Gene3D" id="3.30.70.270">
    <property type="match status" value="1"/>
</dbReference>
<gene>
    <name evidence="1" type="ORF">H310_06546</name>
</gene>
<dbReference type="RefSeq" id="XP_008869882.1">
    <property type="nucleotide sequence ID" value="XM_008871660.1"/>
</dbReference>
<name>A0A024U6Z0_9STRA</name>
<dbReference type="InterPro" id="IPR043128">
    <property type="entry name" value="Rev_trsase/Diguanyl_cyclase"/>
</dbReference>
<dbReference type="GeneID" id="20083596"/>
<proteinExistence type="predicted"/>
<dbReference type="SUPFAM" id="SSF56672">
    <property type="entry name" value="DNA/RNA polymerases"/>
    <property type="match status" value="1"/>
</dbReference>
<dbReference type="STRING" id="157072.A0A024U6Z0"/>
<dbReference type="OrthoDB" id="94509at2759"/>
<reference evidence="1" key="1">
    <citation type="submission" date="2013-12" db="EMBL/GenBank/DDBJ databases">
        <title>The Genome Sequence of Aphanomyces invadans NJM9701.</title>
        <authorList>
            <consortium name="The Broad Institute Genomics Platform"/>
            <person name="Russ C."/>
            <person name="Tyler B."/>
            <person name="van West P."/>
            <person name="Dieguez-Uribeondo J."/>
            <person name="Young S.K."/>
            <person name="Zeng Q."/>
            <person name="Gargeya S."/>
            <person name="Fitzgerald M."/>
            <person name="Abouelleil A."/>
            <person name="Alvarado L."/>
            <person name="Chapman S.B."/>
            <person name="Gainer-Dewar J."/>
            <person name="Goldberg J."/>
            <person name="Griggs A."/>
            <person name="Gujja S."/>
            <person name="Hansen M."/>
            <person name="Howarth C."/>
            <person name="Imamovic A."/>
            <person name="Ireland A."/>
            <person name="Larimer J."/>
            <person name="McCowan C."/>
            <person name="Murphy C."/>
            <person name="Pearson M."/>
            <person name="Poon T.W."/>
            <person name="Priest M."/>
            <person name="Roberts A."/>
            <person name="Saif S."/>
            <person name="Shea T."/>
            <person name="Sykes S."/>
            <person name="Wortman J."/>
            <person name="Nusbaum C."/>
            <person name="Birren B."/>
        </authorList>
    </citation>
    <scope>NUCLEOTIDE SEQUENCE [LARGE SCALE GENOMIC DNA]</scope>
    <source>
        <strain evidence="1">NJM9701</strain>
    </source>
</reference>
<sequence>MYTPSRVLMSQMDAVAYCQSAVYHMFGVLLLRGLLAWLDDLLGAAATPEEKLNLLGQVFEICEAYGLKLHPKRCAFFQRELSSV</sequence>
<dbReference type="VEuPathDB" id="FungiDB:H310_06546"/>
<dbReference type="AlphaFoldDB" id="A0A024U6Z0"/>
<dbReference type="InterPro" id="IPR043502">
    <property type="entry name" value="DNA/RNA_pol_sf"/>
</dbReference>
<evidence type="ECO:0008006" key="2">
    <source>
        <dbReference type="Google" id="ProtNLM"/>
    </source>
</evidence>
<evidence type="ECO:0000313" key="1">
    <source>
        <dbReference type="EMBL" id="ETW02034.1"/>
    </source>
</evidence>
<organism evidence="1">
    <name type="scientific">Aphanomyces invadans</name>
    <dbReference type="NCBI Taxonomy" id="157072"/>
    <lineage>
        <taxon>Eukaryota</taxon>
        <taxon>Sar</taxon>
        <taxon>Stramenopiles</taxon>
        <taxon>Oomycota</taxon>
        <taxon>Saprolegniomycetes</taxon>
        <taxon>Saprolegniales</taxon>
        <taxon>Verrucalvaceae</taxon>
        <taxon>Aphanomyces</taxon>
    </lineage>
</organism>
<dbReference type="EMBL" id="KI913962">
    <property type="protein sequence ID" value="ETW02034.1"/>
    <property type="molecule type" value="Genomic_DNA"/>
</dbReference>
<protein>
    <recommendedName>
        <fullName evidence="2">Reverse transcriptase domain-containing protein</fullName>
    </recommendedName>
</protein>
<accession>A0A024U6Z0</accession>